<dbReference type="Proteomes" id="UP001589607">
    <property type="component" value="Unassembled WGS sequence"/>
</dbReference>
<organism evidence="1 2">
    <name type="scientific">Flavobacterium jumunjinense</name>
    <dbReference type="NCBI Taxonomy" id="998845"/>
    <lineage>
        <taxon>Bacteria</taxon>
        <taxon>Pseudomonadati</taxon>
        <taxon>Bacteroidota</taxon>
        <taxon>Flavobacteriia</taxon>
        <taxon>Flavobacteriales</taxon>
        <taxon>Flavobacteriaceae</taxon>
        <taxon>Flavobacterium</taxon>
    </lineage>
</organism>
<proteinExistence type="predicted"/>
<gene>
    <name evidence="1" type="ORF">ACFFVF_16160</name>
</gene>
<sequence length="110" mass="12520">MKVDKKGHTTVLKETKGNIIAFIENVSNQYATFKGQNLILDVSYDKNVTLNDIINFKDLSKKHNDAKKSFVIVANDIEFNDVPEYLTVVPSVLEAQDIIEMEEIERDLGF</sequence>
<dbReference type="EMBL" id="JBHMEY010000067">
    <property type="protein sequence ID" value="MFB9098053.1"/>
    <property type="molecule type" value="Genomic_DNA"/>
</dbReference>
<reference evidence="1 2" key="1">
    <citation type="submission" date="2024-09" db="EMBL/GenBank/DDBJ databases">
        <authorList>
            <person name="Sun Q."/>
            <person name="Mori K."/>
        </authorList>
    </citation>
    <scope>NUCLEOTIDE SEQUENCE [LARGE SCALE GENOMIC DNA]</scope>
    <source>
        <strain evidence="1 2">CECT 7955</strain>
    </source>
</reference>
<name>A0ABV5GRP5_9FLAO</name>
<keyword evidence="2" id="KW-1185">Reference proteome</keyword>
<accession>A0ABV5GRP5</accession>
<evidence type="ECO:0000313" key="2">
    <source>
        <dbReference type="Proteomes" id="UP001589607"/>
    </source>
</evidence>
<evidence type="ECO:0000313" key="1">
    <source>
        <dbReference type="EMBL" id="MFB9098053.1"/>
    </source>
</evidence>
<comment type="caution">
    <text evidence="1">The sequence shown here is derived from an EMBL/GenBank/DDBJ whole genome shotgun (WGS) entry which is preliminary data.</text>
</comment>
<protein>
    <submittedName>
        <fullName evidence="1">Ribonuclease Z</fullName>
    </submittedName>
</protein>
<dbReference type="RefSeq" id="WP_236456110.1">
    <property type="nucleotide sequence ID" value="NZ_CBCSGE010000003.1"/>
</dbReference>